<dbReference type="GO" id="GO:0003677">
    <property type="term" value="F:DNA binding"/>
    <property type="evidence" value="ECO:0007669"/>
    <property type="project" value="InterPro"/>
</dbReference>
<name>A0A2T1FNR2_9CYAN</name>
<organism evidence="3 4">
    <name type="scientific">Chamaesiphon polymorphus CCALA 037</name>
    <dbReference type="NCBI Taxonomy" id="2107692"/>
    <lineage>
        <taxon>Bacteria</taxon>
        <taxon>Bacillati</taxon>
        <taxon>Cyanobacteriota</taxon>
        <taxon>Cyanophyceae</taxon>
        <taxon>Gomontiellales</taxon>
        <taxon>Chamaesiphonaceae</taxon>
        <taxon>Chamaesiphon</taxon>
    </lineage>
</organism>
<keyword evidence="1" id="KW-0175">Coiled coil</keyword>
<dbReference type="RefSeq" id="WP_106311181.1">
    <property type="nucleotide sequence ID" value="NZ_PVWO01000476.1"/>
</dbReference>
<dbReference type="InterPro" id="IPR010982">
    <property type="entry name" value="Lambda_DNA-bd_dom_sf"/>
</dbReference>
<dbReference type="SMART" id="SM00530">
    <property type="entry name" value="HTH_XRE"/>
    <property type="match status" value="1"/>
</dbReference>
<evidence type="ECO:0000313" key="3">
    <source>
        <dbReference type="EMBL" id="PSB46618.1"/>
    </source>
</evidence>
<dbReference type="AlphaFoldDB" id="A0A2T1FNR2"/>
<evidence type="ECO:0000259" key="2">
    <source>
        <dbReference type="PROSITE" id="PS50943"/>
    </source>
</evidence>
<evidence type="ECO:0000256" key="1">
    <source>
        <dbReference type="SAM" id="Coils"/>
    </source>
</evidence>
<reference evidence="3 4" key="1">
    <citation type="submission" date="2018-03" db="EMBL/GenBank/DDBJ databases">
        <title>The ancient ancestry and fast evolution of plastids.</title>
        <authorList>
            <person name="Moore K.R."/>
            <person name="Magnabosco C."/>
            <person name="Momper L."/>
            <person name="Gold D.A."/>
            <person name="Bosak T."/>
            <person name="Fournier G.P."/>
        </authorList>
    </citation>
    <scope>NUCLEOTIDE SEQUENCE [LARGE SCALE GENOMIC DNA]</scope>
    <source>
        <strain evidence="3 4">CCALA 037</strain>
    </source>
</reference>
<evidence type="ECO:0000313" key="4">
    <source>
        <dbReference type="Proteomes" id="UP000238937"/>
    </source>
</evidence>
<dbReference type="Pfam" id="PF01381">
    <property type="entry name" value="HTH_3"/>
    <property type="match status" value="1"/>
</dbReference>
<accession>A0A2T1FNR2</accession>
<dbReference type="Gene3D" id="1.10.260.40">
    <property type="entry name" value="lambda repressor-like DNA-binding domains"/>
    <property type="match status" value="1"/>
</dbReference>
<dbReference type="CDD" id="cd00093">
    <property type="entry name" value="HTH_XRE"/>
    <property type="match status" value="1"/>
</dbReference>
<comment type="caution">
    <text evidence="3">The sequence shown here is derived from an EMBL/GenBank/DDBJ whole genome shotgun (WGS) entry which is preliminary data.</text>
</comment>
<sequence length="142" mass="16319">MIKNERQYKITKAKLEDLETALTAIDRHDPLLHPRQILGRVNSLERTIRDLRTEIDEYDRLKNGEVAEIEVKSLAELPIALIKARIAKGLTQKQLAERIGIQEQQVQRYEAADYDTISFDRLITIAQILGIDFERSASLALH</sequence>
<dbReference type="OrthoDB" id="572992at2"/>
<gene>
    <name evidence="3" type="ORF">C7B77_24690</name>
</gene>
<dbReference type="PROSITE" id="PS50943">
    <property type="entry name" value="HTH_CROC1"/>
    <property type="match status" value="1"/>
</dbReference>
<protein>
    <submittedName>
        <fullName evidence="3">XRE family transcriptional regulator</fullName>
    </submittedName>
</protein>
<feature type="domain" description="HTH cro/C1-type" evidence="2">
    <location>
        <begin position="81"/>
        <end position="136"/>
    </location>
</feature>
<dbReference type="Proteomes" id="UP000238937">
    <property type="component" value="Unassembled WGS sequence"/>
</dbReference>
<proteinExistence type="predicted"/>
<feature type="coiled-coil region" evidence="1">
    <location>
        <begin position="1"/>
        <end position="61"/>
    </location>
</feature>
<keyword evidence="4" id="KW-1185">Reference proteome</keyword>
<dbReference type="InterPro" id="IPR001387">
    <property type="entry name" value="Cro/C1-type_HTH"/>
</dbReference>
<dbReference type="EMBL" id="PVWO01000476">
    <property type="protein sequence ID" value="PSB46618.1"/>
    <property type="molecule type" value="Genomic_DNA"/>
</dbReference>
<dbReference type="SUPFAM" id="SSF47413">
    <property type="entry name" value="lambda repressor-like DNA-binding domains"/>
    <property type="match status" value="1"/>
</dbReference>